<comment type="similarity">
    <text evidence="1 3">Belongs to the short-chain dehydrogenases/reductases (SDR) family.</text>
</comment>
<dbReference type="PANTHER" id="PTHR42901:SF1">
    <property type="entry name" value="ALCOHOL DEHYDROGENASE"/>
    <property type="match status" value="1"/>
</dbReference>
<dbReference type="Gene3D" id="3.40.50.720">
    <property type="entry name" value="NAD(P)-binding Rossmann-like Domain"/>
    <property type="match status" value="1"/>
</dbReference>
<dbReference type="PRINTS" id="PR00080">
    <property type="entry name" value="SDRFAMILY"/>
</dbReference>
<accession>A0ABW1X0F3</accession>
<organism evidence="4 5">
    <name type="scientific">Luteococcus sanguinis</name>
    <dbReference type="NCBI Taxonomy" id="174038"/>
    <lineage>
        <taxon>Bacteria</taxon>
        <taxon>Bacillati</taxon>
        <taxon>Actinomycetota</taxon>
        <taxon>Actinomycetes</taxon>
        <taxon>Propionibacteriales</taxon>
        <taxon>Propionibacteriaceae</taxon>
        <taxon>Luteococcus</taxon>
    </lineage>
</organism>
<dbReference type="EMBL" id="JBHSUA010000006">
    <property type="protein sequence ID" value="MFC6395672.1"/>
    <property type="molecule type" value="Genomic_DNA"/>
</dbReference>
<dbReference type="SUPFAM" id="SSF51735">
    <property type="entry name" value="NAD(P)-binding Rossmann-fold domains"/>
    <property type="match status" value="1"/>
</dbReference>
<proteinExistence type="inferred from homology"/>
<name>A0ABW1X0F3_9ACTN</name>
<dbReference type="InterPro" id="IPR036291">
    <property type="entry name" value="NAD(P)-bd_dom_sf"/>
</dbReference>
<evidence type="ECO:0000313" key="5">
    <source>
        <dbReference type="Proteomes" id="UP001596266"/>
    </source>
</evidence>
<evidence type="ECO:0000313" key="4">
    <source>
        <dbReference type="EMBL" id="MFC6395672.1"/>
    </source>
</evidence>
<dbReference type="InterPro" id="IPR002347">
    <property type="entry name" value="SDR_fam"/>
</dbReference>
<sequence length="250" mass="26188">MTNGEAVGFAVVTGASSGIGAATARRLAAQGYRVLCVARRADRVQQLAADIGGDWLECDVTDQAAVDALAQRVGGSLDLLVNNAGGAVGQEPLAQADFDAWETMFASNVFGTARVTKALLPALVQAAGTIVFVTSTAAESAYEGGAGYCGAKSAERSMVGALRLEIVDRPVRVCEISPGMVRTDEFSLTRFHGDQAKADAVYAGVDEPLVADDIADAISWMATRPSHVNIDRLVIRPRAQAANHKVHRTC</sequence>
<gene>
    <name evidence="4" type="ORF">ACFP57_01500</name>
</gene>
<protein>
    <submittedName>
        <fullName evidence="4">SDR family NAD(P)-dependent oxidoreductase</fullName>
    </submittedName>
</protein>
<keyword evidence="5" id="KW-1185">Reference proteome</keyword>
<evidence type="ECO:0000256" key="3">
    <source>
        <dbReference type="RuleBase" id="RU000363"/>
    </source>
</evidence>
<keyword evidence="2" id="KW-0560">Oxidoreductase</keyword>
<dbReference type="PRINTS" id="PR00081">
    <property type="entry name" value="GDHRDH"/>
</dbReference>
<dbReference type="Pfam" id="PF00106">
    <property type="entry name" value="adh_short"/>
    <property type="match status" value="1"/>
</dbReference>
<evidence type="ECO:0000256" key="1">
    <source>
        <dbReference type="ARBA" id="ARBA00006484"/>
    </source>
</evidence>
<reference evidence="5" key="1">
    <citation type="journal article" date="2019" name="Int. J. Syst. Evol. Microbiol.">
        <title>The Global Catalogue of Microorganisms (GCM) 10K type strain sequencing project: providing services to taxonomists for standard genome sequencing and annotation.</title>
        <authorList>
            <consortium name="The Broad Institute Genomics Platform"/>
            <consortium name="The Broad Institute Genome Sequencing Center for Infectious Disease"/>
            <person name="Wu L."/>
            <person name="Ma J."/>
        </authorList>
    </citation>
    <scope>NUCLEOTIDE SEQUENCE [LARGE SCALE GENOMIC DNA]</scope>
    <source>
        <strain evidence="5">CGMCC 1.15277</strain>
    </source>
</reference>
<dbReference type="RefSeq" id="WP_343886421.1">
    <property type="nucleotide sequence ID" value="NZ_BAAAKI010000014.1"/>
</dbReference>
<dbReference type="Proteomes" id="UP001596266">
    <property type="component" value="Unassembled WGS sequence"/>
</dbReference>
<evidence type="ECO:0000256" key="2">
    <source>
        <dbReference type="ARBA" id="ARBA00023002"/>
    </source>
</evidence>
<dbReference type="PANTHER" id="PTHR42901">
    <property type="entry name" value="ALCOHOL DEHYDROGENASE"/>
    <property type="match status" value="1"/>
</dbReference>
<comment type="caution">
    <text evidence="4">The sequence shown here is derived from an EMBL/GenBank/DDBJ whole genome shotgun (WGS) entry which is preliminary data.</text>
</comment>